<dbReference type="PANTHER" id="PTHR14221">
    <property type="entry name" value="WD REPEAT DOMAIN 44"/>
    <property type="match status" value="1"/>
</dbReference>
<keyword evidence="1 3" id="KW-0853">WD repeat</keyword>
<feature type="compositionally biased region" description="Basic and acidic residues" evidence="4">
    <location>
        <begin position="636"/>
        <end position="646"/>
    </location>
</feature>
<keyword evidence="6" id="KW-1185">Reference proteome</keyword>
<accession>A0ABQ8Z4Q3</accession>
<dbReference type="SMART" id="SM00320">
    <property type="entry name" value="WD40"/>
    <property type="match status" value="6"/>
</dbReference>
<dbReference type="InterPro" id="IPR001680">
    <property type="entry name" value="WD40_rpt"/>
</dbReference>
<dbReference type="Proteomes" id="UP001150062">
    <property type="component" value="Unassembled WGS sequence"/>
</dbReference>
<proteinExistence type="predicted"/>
<feature type="region of interest" description="Disordered" evidence="4">
    <location>
        <begin position="636"/>
        <end position="709"/>
    </location>
</feature>
<sequence length="730" mass="85519">MTTIENTLKGKTDCKNTIYEQREYENRESKRYHSLPKKNLQNKINKATTSETKLTTASKIENSSGGETNLKTKSLPINDLVKKNPNKNKHLGHEELEKPGALFIKNIDTGELIPFEELDQKVEKGIDPKLLKRRSRSVPKTKIEFHSKPNKLTKPRTIKPKPITTRPLKTNETKKQIRVRLIRKQEMEYHKKKMLKKKQQEIKKEKKKERKKLENRLKKREVPLNRISSSCNEKTKSEFSSMDCIQVLNNSKGTIWALEFSPSGKYLATAGQDTVLRIWRVLETDKERSEHQISVMKKSTERCMQIKSQMKSDQNKKGINSLKLKQKQYNFEKSVSNEIPLLDPVPWKKFLGHELDILDISWSKHDPDLILTSSSDKTVRLWNIQHGQVNLFFHSTFVTYVEFSPTNPDIFFTGNLDNRIFIWNIYSQKPIHITNCQISITSGCIHPNGNKFICGTENGFCYFYNFENNELDLEKTLHVKSKRGKNKKGKQITNIQYLNSQTQILVTSNDSRIRLYDINDKTPKLKFKGHINKYNPLKSHLSQNEDLIICGSEDGHVYFWNTENEYAIKKKKFKKFQKNRKHVVDNYEKIKISNAKITNAKFIPKKVFDIYSFSQKNESIPISKILEKNTNDLKNTKLEKNTEKKGMNKNKNKNQKKLIHKNKKKLINKDHQNKENKKKRTKRKNTKNDHQTCSKKKPSKSKRTDRNKILIITTDENGWIRIFQNSSQIN</sequence>
<dbReference type="PANTHER" id="PTHR14221:SF0">
    <property type="entry name" value="WD REPEAT-CONTAINING PROTEIN 44"/>
    <property type="match status" value="1"/>
</dbReference>
<feature type="repeat" description="WD" evidence="3">
    <location>
        <begin position="391"/>
        <end position="433"/>
    </location>
</feature>
<dbReference type="SUPFAM" id="SSF50978">
    <property type="entry name" value="WD40 repeat-like"/>
    <property type="match status" value="1"/>
</dbReference>
<dbReference type="Pfam" id="PF00400">
    <property type="entry name" value="WD40"/>
    <property type="match status" value="4"/>
</dbReference>
<dbReference type="PROSITE" id="PS50294">
    <property type="entry name" value="WD_REPEATS_REGION"/>
    <property type="match status" value="2"/>
</dbReference>
<dbReference type="EMBL" id="JAOAOG010000053">
    <property type="protein sequence ID" value="KAJ6251882.1"/>
    <property type="molecule type" value="Genomic_DNA"/>
</dbReference>
<protein>
    <submittedName>
        <fullName evidence="5">Wd repeat-containing protein</fullName>
    </submittedName>
</protein>
<comment type="caution">
    <text evidence="5">The sequence shown here is derived from an EMBL/GenBank/DDBJ whole genome shotgun (WGS) entry which is preliminary data.</text>
</comment>
<evidence type="ECO:0000256" key="4">
    <source>
        <dbReference type="SAM" id="MobiDB-lite"/>
    </source>
</evidence>
<reference evidence="5" key="1">
    <citation type="submission" date="2022-08" db="EMBL/GenBank/DDBJ databases">
        <title>Novel sulfate-reducing endosymbionts in the free-living metamonad Anaeramoeba.</title>
        <authorList>
            <person name="Jerlstrom-Hultqvist J."/>
            <person name="Cepicka I."/>
            <person name="Gallot-Lavallee L."/>
            <person name="Salas-Leiva D."/>
            <person name="Curtis B.A."/>
            <person name="Zahonova K."/>
            <person name="Pipaliya S."/>
            <person name="Dacks J."/>
            <person name="Roger A.J."/>
        </authorList>
    </citation>
    <scope>NUCLEOTIDE SEQUENCE</scope>
    <source>
        <strain evidence="5">Schooner1</strain>
    </source>
</reference>
<dbReference type="Gene3D" id="2.130.10.10">
    <property type="entry name" value="YVTN repeat-like/Quinoprotein amine dehydrogenase"/>
    <property type="match status" value="2"/>
</dbReference>
<feature type="repeat" description="WD" evidence="3">
    <location>
        <begin position="248"/>
        <end position="289"/>
    </location>
</feature>
<evidence type="ECO:0000256" key="2">
    <source>
        <dbReference type="ARBA" id="ARBA00022737"/>
    </source>
</evidence>
<evidence type="ECO:0000313" key="5">
    <source>
        <dbReference type="EMBL" id="KAJ6251882.1"/>
    </source>
</evidence>
<evidence type="ECO:0000313" key="6">
    <source>
        <dbReference type="Proteomes" id="UP001150062"/>
    </source>
</evidence>
<name>A0ABQ8Z4Q3_9EUKA</name>
<gene>
    <name evidence="5" type="ORF">M0813_14737</name>
</gene>
<dbReference type="PROSITE" id="PS00678">
    <property type="entry name" value="WD_REPEATS_1"/>
    <property type="match status" value="1"/>
</dbReference>
<dbReference type="InterPro" id="IPR019775">
    <property type="entry name" value="WD40_repeat_CS"/>
</dbReference>
<dbReference type="PROSITE" id="PS50082">
    <property type="entry name" value="WD_REPEATS_2"/>
    <property type="match status" value="3"/>
</dbReference>
<dbReference type="InterPro" id="IPR015943">
    <property type="entry name" value="WD40/YVTN_repeat-like_dom_sf"/>
</dbReference>
<evidence type="ECO:0000256" key="3">
    <source>
        <dbReference type="PROSITE-ProRule" id="PRU00221"/>
    </source>
</evidence>
<feature type="compositionally biased region" description="Basic residues" evidence="4">
    <location>
        <begin position="647"/>
        <end position="666"/>
    </location>
</feature>
<feature type="region of interest" description="Disordered" evidence="4">
    <location>
        <begin position="195"/>
        <end position="215"/>
    </location>
</feature>
<feature type="repeat" description="WD" evidence="3">
    <location>
        <begin position="350"/>
        <end position="392"/>
    </location>
</feature>
<dbReference type="InterPro" id="IPR036322">
    <property type="entry name" value="WD40_repeat_dom_sf"/>
</dbReference>
<dbReference type="InterPro" id="IPR040324">
    <property type="entry name" value="WDR44/Dgr2"/>
</dbReference>
<feature type="compositionally biased region" description="Basic residues" evidence="4">
    <location>
        <begin position="676"/>
        <end position="685"/>
    </location>
</feature>
<evidence type="ECO:0000256" key="1">
    <source>
        <dbReference type="ARBA" id="ARBA00022574"/>
    </source>
</evidence>
<keyword evidence="2" id="KW-0677">Repeat</keyword>
<organism evidence="5 6">
    <name type="scientific">Anaeramoeba flamelloides</name>
    <dbReference type="NCBI Taxonomy" id="1746091"/>
    <lineage>
        <taxon>Eukaryota</taxon>
        <taxon>Metamonada</taxon>
        <taxon>Anaeramoebidae</taxon>
        <taxon>Anaeramoeba</taxon>
    </lineage>
</organism>